<keyword evidence="3" id="KW-1185">Reference proteome</keyword>
<feature type="transmembrane region" description="Helical" evidence="1">
    <location>
        <begin position="105"/>
        <end position="124"/>
    </location>
</feature>
<reference evidence="2 3" key="1">
    <citation type="journal article" date="2019" name="Sci. Rep.">
        <title>Orb-weaving spider Araneus ventricosus genome elucidates the spidroin gene catalogue.</title>
        <authorList>
            <person name="Kono N."/>
            <person name="Nakamura H."/>
            <person name="Ohtoshi R."/>
            <person name="Moran D.A.P."/>
            <person name="Shinohara A."/>
            <person name="Yoshida Y."/>
            <person name="Fujiwara M."/>
            <person name="Mori M."/>
            <person name="Tomita M."/>
            <person name="Arakawa K."/>
        </authorList>
    </citation>
    <scope>NUCLEOTIDE SEQUENCE [LARGE SCALE GENOMIC DNA]</scope>
</reference>
<evidence type="ECO:0000313" key="2">
    <source>
        <dbReference type="EMBL" id="GBN60101.1"/>
    </source>
</evidence>
<sequence length="126" mass="14377">MLSDGVILLHGNTHTARKIQELLQNFKREVWSHPHPIQPRFGIQSGSEILYGTRFSSDSDVKTATGNWLNGQGRDFYQVELNKLVLRSDKCLNVLAIMCKSDWQVCLLIPSCIFCLLLIFDFLLPL</sequence>
<name>A0A4Y2Q9L2_ARAVE</name>
<protein>
    <submittedName>
        <fullName evidence="2">Uncharacterized protein</fullName>
    </submittedName>
</protein>
<dbReference type="AlphaFoldDB" id="A0A4Y2Q9L2"/>
<dbReference type="EMBL" id="BGPR01013314">
    <property type="protein sequence ID" value="GBN60101.1"/>
    <property type="molecule type" value="Genomic_DNA"/>
</dbReference>
<accession>A0A4Y2Q9L2</accession>
<proteinExistence type="predicted"/>
<keyword evidence="1" id="KW-0472">Membrane</keyword>
<evidence type="ECO:0000313" key="3">
    <source>
        <dbReference type="Proteomes" id="UP000499080"/>
    </source>
</evidence>
<gene>
    <name evidence="2" type="ORF">AVEN_51095_1</name>
</gene>
<keyword evidence="1" id="KW-1133">Transmembrane helix</keyword>
<dbReference type="Proteomes" id="UP000499080">
    <property type="component" value="Unassembled WGS sequence"/>
</dbReference>
<evidence type="ECO:0000256" key="1">
    <source>
        <dbReference type="SAM" id="Phobius"/>
    </source>
</evidence>
<organism evidence="2 3">
    <name type="scientific">Araneus ventricosus</name>
    <name type="common">Orbweaver spider</name>
    <name type="synonym">Epeira ventricosa</name>
    <dbReference type="NCBI Taxonomy" id="182803"/>
    <lineage>
        <taxon>Eukaryota</taxon>
        <taxon>Metazoa</taxon>
        <taxon>Ecdysozoa</taxon>
        <taxon>Arthropoda</taxon>
        <taxon>Chelicerata</taxon>
        <taxon>Arachnida</taxon>
        <taxon>Araneae</taxon>
        <taxon>Araneomorphae</taxon>
        <taxon>Entelegynae</taxon>
        <taxon>Araneoidea</taxon>
        <taxon>Araneidae</taxon>
        <taxon>Araneus</taxon>
    </lineage>
</organism>
<keyword evidence="1" id="KW-0812">Transmembrane</keyword>
<dbReference type="OrthoDB" id="10042427at2759"/>
<comment type="caution">
    <text evidence="2">The sequence shown here is derived from an EMBL/GenBank/DDBJ whole genome shotgun (WGS) entry which is preliminary data.</text>
</comment>